<keyword evidence="5 10" id="KW-0418">Kinase</keyword>
<keyword evidence="6 7" id="KW-0067">ATP-binding</keyword>
<comment type="caution">
    <text evidence="10">The sequence shown here is derived from an EMBL/GenBank/DDBJ whole genome shotgun (WGS) entry which is preliminary data.</text>
</comment>
<evidence type="ECO:0000256" key="5">
    <source>
        <dbReference type="ARBA" id="ARBA00022777"/>
    </source>
</evidence>
<dbReference type="Proteomes" id="UP000271683">
    <property type="component" value="Unassembled WGS sequence"/>
</dbReference>
<evidence type="ECO:0000256" key="2">
    <source>
        <dbReference type="ARBA" id="ARBA00022527"/>
    </source>
</evidence>
<accession>A0A3N1GEX6</accession>
<dbReference type="CDD" id="cd14014">
    <property type="entry name" value="STKc_PknB_like"/>
    <property type="match status" value="1"/>
</dbReference>
<sequence>MRSLAGRYRVEDAVGRGGSAVVHRGWDRTLKRPVAIKLFSPYRYGTEEPAVDVLREARAAAGLSHPNVARVYDYGEAIEGDERHPYLIMEFLEGDTLADELARTGALEWQRAVAICADTAAALAAAHVRNLVHRDVKPRNVMLTPGGVKVLDFGIATLAGQNSFDTQGRLWGTPATLAPEQLRGEPTYPAADVYALGLLLFECLTGSRAWPGTTVGEILAARAEGRTPRLPRIAGLPREIIRLYDDCTAEEAARRPSAAAAVEILGRAIGRMPTVRPAVARMPAPTAAGSAAARTAAGRAPALATLGSTPALTALGRVPVAVVGGVRAIGRTRSRRRAAATASMAVAAAIVSVLGLQIANGGAAPHGRQAEAAADGAAGAAGMTPTPQVMPRPTTSAPARDLPAEADHPVRKPPAGTIHDIVAPPTATVTWTRPAPHPTTTAPATEPPATHTPGTPPPGTTAPTTEPTTEPTTAPPTLPPVETTTVPQPSTQVTTPPPVTTAPTPDVILAEILP</sequence>
<dbReference type="InterPro" id="IPR017441">
    <property type="entry name" value="Protein_kinase_ATP_BS"/>
</dbReference>
<dbReference type="PANTHER" id="PTHR43289:SF6">
    <property type="entry name" value="SERINE_THREONINE-PROTEIN KINASE NEKL-3"/>
    <property type="match status" value="1"/>
</dbReference>
<evidence type="ECO:0000313" key="11">
    <source>
        <dbReference type="Proteomes" id="UP000271683"/>
    </source>
</evidence>
<dbReference type="Gene3D" id="3.30.200.20">
    <property type="entry name" value="Phosphorylase Kinase, domain 1"/>
    <property type="match status" value="1"/>
</dbReference>
<dbReference type="EC" id="2.7.11.1" evidence="1"/>
<gene>
    <name evidence="10" type="ORF">EDD30_1604</name>
</gene>
<dbReference type="PROSITE" id="PS00107">
    <property type="entry name" value="PROTEIN_KINASE_ATP"/>
    <property type="match status" value="1"/>
</dbReference>
<feature type="compositionally biased region" description="Low complexity" evidence="8">
    <location>
        <begin position="461"/>
        <end position="472"/>
    </location>
</feature>
<dbReference type="Pfam" id="PF00069">
    <property type="entry name" value="Pkinase"/>
    <property type="match status" value="1"/>
</dbReference>
<name>A0A3N1GEX6_9ACTN</name>
<dbReference type="PANTHER" id="PTHR43289">
    <property type="entry name" value="MITOGEN-ACTIVATED PROTEIN KINASE KINASE KINASE 20-RELATED"/>
    <property type="match status" value="1"/>
</dbReference>
<feature type="compositionally biased region" description="Low complexity" evidence="8">
    <location>
        <begin position="438"/>
        <end position="453"/>
    </location>
</feature>
<keyword evidence="2" id="KW-0723">Serine/threonine-protein kinase</keyword>
<proteinExistence type="predicted"/>
<protein>
    <recommendedName>
        <fullName evidence="1">non-specific serine/threonine protein kinase</fullName>
        <ecNumber evidence="1">2.7.11.1</ecNumber>
    </recommendedName>
</protein>
<evidence type="ECO:0000256" key="4">
    <source>
        <dbReference type="ARBA" id="ARBA00022741"/>
    </source>
</evidence>
<dbReference type="Gene3D" id="1.10.510.10">
    <property type="entry name" value="Transferase(Phosphotransferase) domain 1"/>
    <property type="match status" value="1"/>
</dbReference>
<dbReference type="GO" id="GO:0004674">
    <property type="term" value="F:protein serine/threonine kinase activity"/>
    <property type="evidence" value="ECO:0007669"/>
    <property type="project" value="UniProtKB-KW"/>
</dbReference>
<dbReference type="InterPro" id="IPR000719">
    <property type="entry name" value="Prot_kinase_dom"/>
</dbReference>
<dbReference type="AlphaFoldDB" id="A0A3N1GEX6"/>
<dbReference type="PROSITE" id="PS00108">
    <property type="entry name" value="PROTEIN_KINASE_ST"/>
    <property type="match status" value="1"/>
</dbReference>
<evidence type="ECO:0000256" key="6">
    <source>
        <dbReference type="ARBA" id="ARBA00022840"/>
    </source>
</evidence>
<dbReference type="PRINTS" id="PR01217">
    <property type="entry name" value="PRICHEXTENSN"/>
</dbReference>
<dbReference type="SUPFAM" id="SSF56112">
    <property type="entry name" value="Protein kinase-like (PK-like)"/>
    <property type="match status" value="1"/>
</dbReference>
<keyword evidence="4 7" id="KW-0547">Nucleotide-binding</keyword>
<dbReference type="InterPro" id="IPR011009">
    <property type="entry name" value="Kinase-like_dom_sf"/>
</dbReference>
<feature type="binding site" evidence="7">
    <location>
        <position position="37"/>
    </location>
    <ligand>
        <name>ATP</name>
        <dbReference type="ChEBI" id="CHEBI:30616"/>
    </ligand>
</feature>
<feature type="region of interest" description="Disordered" evidence="8">
    <location>
        <begin position="369"/>
        <end position="514"/>
    </location>
</feature>
<dbReference type="GO" id="GO:0005524">
    <property type="term" value="F:ATP binding"/>
    <property type="evidence" value="ECO:0007669"/>
    <property type="project" value="UniProtKB-UniRule"/>
</dbReference>
<feature type="compositionally biased region" description="Low complexity" evidence="8">
    <location>
        <begin position="370"/>
        <end position="382"/>
    </location>
</feature>
<dbReference type="InterPro" id="IPR008271">
    <property type="entry name" value="Ser/Thr_kinase_AS"/>
</dbReference>
<feature type="compositionally biased region" description="Low complexity" evidence="8">
    <location>
        <begin position="480"/>
        <end position="494"/>
    </location>
</feature>
<evidence type="ECO:0000256" key="3">
    <source>
        <dbReference type="ARBA" id="ARBA00022679"/>
    </source>
</evidence>
<reference evidence="10 11" key="1">
    <citation type="submission" date="2018-11" db="EMBL/GenBank/DDBJ databases">
        <title>Sequencing the genomes of 1000 actinobacteria strains.</title>
        <authorList>
            <person name="Klenk H.-P."/>
        </authorList>
    </citation>
    <scope>NUCLEOTIDE SEQUENCE [LARGE SCALE GENOMIC DNA]</scope>
    <source>
        <strain evidence="10 11">DSM 43634</strain>
    </source>
</reference>
<dbReference type="RefSeq" id="WP_170208261.1">
    <property type="nucleotide sequence ID" value="NZ_RJKL01000001.1"/>
</dbReference>
<dbReference type="EMBL" id="RJKL01000001">
    <property type="protein sequence ID" value="ROP28827.1"/>
    <property type="molecule type" value="Genomic_DNA"/>
</dbReference>
<dbReference type="PROSITE" id="PS50011">
    <property type="entry name" value="PROTEIN_KINASE_DOM"/>
    <property type="match status" value="1"/>
</dbReference>
<evidence type="ECO:0000256" key="1">
    <source>
        <dbReference type="ARBA" id="ARBA00012513"/>
    </source>
</evidence>
<evidence type="ECO:0000313" key="10">
    <source>
        <dbReference type="EMBL" id="ROP28827.1"/>
    </source>
</evidence>
<organism evidence="10 11">
    <name type="scientific">Couchioplanes caeruleus</name>
    <dbReference type="NCBI Taxonomy" id="56438"/>
    <lineage>
        <taxon>Bacteria</taxon>
        <taxon>Bacillati</taxon>
        <taxon>Actinomycetota</taxon>
        <taxon>Actinomycetes</taxon>
        <taxon>Micromonosporales</taxon>
        <taxon>Micromonosporaceae</taxon>
        <taxon>Couchioplanes</taxon>
    </lineage>
</organism>
<evidence type="ECO:0000256" key="7">
    <source>
        <dbReference type="PROSITE-ProRule" id="PRU10141"/>
    </source>
</evidence>
<dbReference type="SMART" id="SM00220">
    <property type="entry name" value="S_TKc"/>
    <property type="match status" value="1"/>
</dbReference>
<keyword evidence="3" id="KW-0808">Transferase</keyword>
<evidence type="ECO:0000256" key="8">
    <source>
        <dbReference type="SAM" id="MobiDB-lite"/>
    </source>
</evidence>
<evidence type="ECO:0000259" key="9">
    <source>
        <dbReference type="PROSITE" id="PS50011"/>
    </source>
</evidence>
<feature type="domain" description="Protein kinase" evidence="9">
    <location>
        <begin position="8"/>
        <end position="275"/>
    </location>
</feature>